<dbReference type="GO" id="GO:0003984">
    <property type="term" value="F:acetolactate synthase activity"/>
    <property type="evidence" value="ECO:0007669"/>
    <property type="project" value="TreeGrafter"/>
</dbReference>
<gene>
    <name evidence="7" type="ORF">BJF92_00095</name>
</gene>
<keyword evidence="2 3" id="KW-0786">Thiamine pyrophosphate</keyword>
<dbReference type="SUPFAM" id="SSF52467">
    <property type="entry name" value="DHS-like NAD/FAD-binding domain"/>
    <property type="match status" value="1"/>
</dbReference>
<dbReference type="InterPro" id="IPR029035">
    <property type="entry name" value="DHS-like_NAD/FAD-binding_dom"/>
</dbReference>
<proteinExistence type="inferred from homology"/>
<dbReference type="InterPro" id="IPR029061">
    <property type="entry name" value="THDP-binding"/>
</dbReference>
<dbReference type="GO" id="GO:0000287">
    <property type="term" value="F:magnesium ion binding"/>
    <property type="evidence" value="ECO:0007669"/>
    <property type="project" value="InterPro"/>
</dbReference>
<dbReference type="OrthoDB" id="4494979at2"/>
<feature type="domain" description="Thiamine pyrophosphate enzyme N-terminal TPP-binding" evidence="6">
    <location>
        <begin position="1"/>
        <end position="114"/>
    </location>
</feature>
<evidence type="ECO:0000256" key="1">
    <source>
        <dbReference type="ARBA" id="ARBA00007812"/>
    </source>
</evidence>
<dbReference type="GO" id="GO:0050660">
    <property type="term" value="F:flavin adenine dinucleotide binding"/>
    <property type="evidence" value="ECO:0007669"/>
    <property type="project" value="TreeGrafter"/>
</dbReference>
<evidence type="ECO:0000313" key="8">
    <source>
        <dbReference type="Proteomes" id="UP000186143"/>
    </source>
</evidence>
<evidence type="ECO:0000259" key="5">
    <source>
        <dbReference type="Pfam" id="PF02775"/>
    </source>
</evidence>
<sequence length="597" mass="64810">MRVADYIMQRLEEAGIGHVFLVTGRGALFLTDALAKNTALTPISVHHEQSAAFAAVAYAHQREGIGACLVSTGCASTNAMTGVLCAWQDGVPCIFISGQNTLKETTRHTGLPLRTYGQQEADIVSLVTPITKYATMITAPEQIVEAMDKALTLANSGRKGPVWIDVPLDLQSAQIDPAAIARAEIVLERPAPSDEDIQAVLSALSSAERPVVLIGSGVRGAGAQKAFQRFVERHRLPVTFAASAPDTYGSGHDLSIGSVGAMGCSRAGNFAVQNADLVLVLGCRLTSLTTGPDFCKFARAAKTIVVDIDPAEHGKETIRIDRLVHADLAIFLDRLEAAEPASDAARHAGWVETCRRWKALFAEVEPAFRHEEKVDLYELAERLPAHLPPRATLVTDSGLNEVILPSNMRFGAEMTCVHPALQGAMGFALPATIGASFAGGSDAVVAVIGDGSIMMNLQELETIRFHALPVKIIVINNNVYSIIRRRQQDMFRKRVIGTDPETGVSCPDFSKVADCFGLAYLRIDHRDDLDQGLAAMMERAGPVLCEIMGRPDQEYIELGQARSLADRRFVRRPLEDQIPFLDRELFLREMIVEPIDQ</sequence>
<dbReference type="SUPFAM" id="SSF52518">
    <property type="entry name" value="Thiamin diphosphate-binding fold (THDP-binding)"/>
    <property type="match status" value="2"/>
</dbReference>
<comment type="similarity">
    <text evidence="1 3">Belongs to the TPP enzyme family.</text>
</comment>
<dbReference type="PANTHER" id="PTHR18968">
    <property type="entry name" value="THIAMINE PYROPHOSPHATE ENZYMES"/>
    <property type="match status" value="1"/>
</dbReference>
<comment type="caution">
    <text evidence="7">The sequence shown here is derived from an EMBL/GenBank/DDBJ whole genome shotgun (WGS) entry which is preliminary data.</text>
</comment>
<evidence type="ECO:0000313" key="7">
    <source>
        <dbReference type="EMBL" id="OLP53214.1"/>
    </source>
</evidence>
<evidence type="ECO:0000259" key="6">
    <source>
        <dbReference type="Pfam" id="PF02776"/>
    </source>
</evidence>
<dbReference type="AlphaFoldDB" id="A0A1Q9AE46"/>
<dbReference type="FunFam" id="3.40.50.970:FF:000007">
    <property type="entry name" value="Acetolactate synthase"/>
    <property type="match status" value="1"/>
</dbReference>
<dbReference type="GO" id="GO:0030976">
    <property type="term" value="F:thiamine pyrophosphate binding"/>
    <property type="evidence" value="ECO:0007669"/>
    <property type="project" value="InterPro"/>
</dbReference>
<dbReference type="InterPro" id="IPR012000">
    <property type="entry name" value="Thiamin_PyroP_enz_cen_dom"/>
</dbReference>
<dbReference type="Gene3D" id="3.40.50.970">
    <property type="match status" value="2"/>
</dbReference>
<name>A0A1Q9AE46_9HYPH</name>
<accession>A0A1Q9AE46</accession>
<reference evidence="7 8" key="1">
    <citation type="submission" date="2016-09" db="EMBL/GenBank/DDBJ databases">
        <title>Rhizobium sp. nov., a novel species isolated from the rice rhizosphere.</title>
        <authorList>
            <person name="Zhao J."/>
            <person name="Zhang X."/>
        </authorList>
    </citation>
    <scope>NUCLEOTIDE SEQUENCE [LARGE SCALE GENOMIC DNA]</scope>
    <source>
        <strain evidence="7 8">MH17</strain>
    </source>
</reference>
<protein>
    <submittedName>
        <fullName evidence="7">Thiamine pyrophosphate-binding protein</fullName>
    </submittedName>
</protein>
<dbReference type="InterPro" id="IPR011766">
    <property type="entry name" value="TPP_enzyme_TPP-bd"/>
</dbReference>
<dbReference type="GO" id="GO:0009099">
    <property type="term" value="P:L-valine biosynthetic process"/>
    <property type="evidence" value="ECO:0007669"/>
    <property type="project" value="TreeGrafter"/>
</dbReference>
<dbReference type="PANTHER" id="PTHR18968:SF142">
    <property type="entry name" value="ACETOLACTATE SYNTHASE"/>
    <property type="match status" value="1"/>
</dbReference>
<dbReference type="CDD" id="cd07035">
    <property type="entry name" value="TPP_PYR_POX_like"/>
    <property type="match status" value="1"/>
</dbReference>
<dbReference type="Pfam" id="PF00205">
    <property type="entry name" value="TPP_enzyme_M"/>
    <property type="match status" value="1"/>
</dbReference>
<dbReference type="InterPro" id="IPR045229">
    <property type="entry name" value="TPP_enz"/>
</dbReference>
<dbReference type="GO" id="GO:0005948">
    <property type="term" value="C:acetolactate synthase complex"/>
    <property type="evidence" value="ECO:0007669"/>
    <property type="project" value="TreeGrafter"/>
</dbReference>
<dbReference type="RefSeq" id="WP_075636448.1">
    <property type="nucleotide sequence ID" value="NZ_MKIO01000040.1"/>
</dbReference>
<dbReference type="STRING" id="1672749.BJF92_00095"/>
<dbReference type="EMBL" id="MKIO01000040">
    <property type="protein sequence ID" value="OLP53214.1"/>
    <property type="molecule type" value="Genomic_DNA"/>
</dbReference>
<dbReference type="Pfam" id="PF02776">
    <property type="entry name" value="TPP_enzyme_N"/>
    <property type="match status" value="1"/>
</dbReference>
<evidence type="ECO:0000256" key="3">
    <source>
        <dbReference type="RuleBase" id="RU362132"/>
    </source>
</evidence>
<dbReference type="GO" id="GO:0009097">
    <property type="term" value="P:isoleucine biosynthetic process"/>
    <property type="evidence" value="ECO:0007669"/>
    <property type="project" value="TreeGrafter"/>
</dbReference>
<evidence type="ECO:0000256" key="2">
    <source>
        <dbReference type="ARBA" id="ARBA00023052"/>
    </source>
</evidence>
<dbReference type="Proteomes" id="UP000186143">
    <property type="component" value="Unassembled WGS sequence"/>
</dbReference>
<dbReference type="InterPro" id="IPR012001">
    <property type="entry name" value="Thiamin_PyroP_enz_TPP-bd_dom"/>
</dbReference>
<dbReference type="Gene3D" id="3.40.50.1220">
    <property type="entry name" value="TPP-binding domain"/>
    <property type="match status" value="1"/>
</dbReference>
<organism evidence="7 8">
    <name type="scientific">Xaviernesmea rhizosphaerae</name>
    <dbReference type="NCBI Taxonomy" id="1672749"/>
    <lineage>
        <taxon>Bacteria</taxon>
        <taxon>Pseudomonadati</taxon>
        <taxon>Pseudomonadota</taxon>
        <taxon>Alphaproteobacteria</taxon>
        <taxon>Hyphomicrobiales</taxon>
        <taxon>Rhizobiaceae</taxon>
        <taxon>Rhizobium/Agrobacterium group</taxon>
        <taxon>Xaviernesmea</taxon>
    </lineage>
</organism>
<feature type="domain" description="Thiamine pyrophosphate enzyme central" evidence="4">
    <location>
        <begin position="197"/>
        <end position="335"/>
    </location>
</feature>
<evidence type="ECO:0000259" key="4">
    <source>
        <dbReference type="Pfam" id="PF00205"/>
    </source>
</evidence>
<feature type="domain" description="Thiamine pyrophosphate enzyme TPP-binding" evidence="5">
    <location>
        <begin position="402"/>
        <end position="547"/>
    </location>
</feature>
<dbReference type="CDD" id="cd00568">
    <property type="entry name" value="TPP_enzymes"/>
    <property type="match status" value="1"/>
</dbReference>
<dbReference type="Pfam" id="PF02775">
    <property type="entry name" value="TPP_enzyme_C"/>
    <property type="match status" value="1"/>
</dbReference>